<comment type="caution">
    <text evidence="1">The sequence shown here is derived from an EMBL/GenBank/DDBJ whole genome shotgun (WGS) entry which is preliminary data.</text>
</comment>
<dbReference type="PANTHER" id="PTHR35810">
    <property type="entry name" value="CYTOPLASMIC PROTEIN-RELATED"/>
    <property type="match status" value="1"/>
</dbReference>
<dbReference type="InterPro" id="IPR011204">
    <property type="entry name" value="Virulence_RhuM-like"/>
</dbReference>
<proteinExistence type="predicted"/>
<reference evidence="1 2" key="1">
    <citation type="submission" date="2018-07" db="EMBL/GenBank/DDBJ databases">
        <title>Genomic Encyclopedia of Type Strains, Phase IV (KMG-IV): sequencing the most valuable type-strain genomes for metagenomic binning, comparative biology and taxonomic classification.</title>
        <authorList>
            <person name="Goeker M."/>
        </authorList>
    </citation>
    <scope>NUCLEOTIDE SEQUENCE [LARGE SCALE GENOMIC DNA]</scope>
    <source>
        <strain evidence="1 2">DSM 21410</strain>
    </source>
</reference>
<evidence type="ECO:0000313" key="1">
    <source>
        <dbReference type="EMBL" id="RCX05540.1"/>
    </source>
</evidence>
<accession>A0A369A846</accession>
<name>A0A369A846_9FLAO</name>
<dbReference type="PANTHER" id="PTHR35810:SF1">
    <property type="entry name" value="CYTOPLASMIC PROTEIN"/>
    <property type="match status" value="1"/>
</dbReference>
<organism evidence="1 2">
    <name type="scientific">Schleiferia thermophila</name>
    <dbReference type="NCBI Taxonomy" id="884107"/>
    <lineage>
        <taxon>Bacteria</taxon>
        <taxon>Pseudomonadati</taxon>
        <taxon>Bacteroidota</taxon>
        <taxon>Flavobacteriia</taxon>
        <taxon>Flavobacteriales</taxon>
        <taxon>Schleiferiaceae</taxon>
        <taxon>Schleiferia</taxon>
    </lineage>
</organism>
<sequence length="153" mass="18069">MSSEILLYQTDEGKIKIQVRLEDNTVWLTQADMVELFQSSKSNISEHIKHIFEEGELQPDSTVRKFRTVRLEGNRQVEREIEHYNLDVIISVGYRVKSLRGTQFCIWATERLREYLIKGFTMNDDLLKQGGGYFEELLERIRDIRSSEKIFCC</sequence>
<evidence type="ECO:0000313" key="2">
    <source>
        <dbReference type="Proteomes" id="UP000253517"/>
    </source>
</evidence>
<gene>
    <name evidence="1" type="ORF">DES35_101827</name>
</gene>
<keyword evidence="2" id="KW-1185">Reference proteome</keyword>
<dbReference type="AlphaFoldDB" id="A0A369A846"/>
<dbReference type="EMBL" id="QPJS01000001">
    <property type="protein sequence ID" value="RCX05540.1"/>
    <property type="molecule type" value="Genomic_DNA"/>
</dbReference>
<dbReference type="RefSeq" id="WP_051889147.1">
    <property type="nucleotide sequence ID" value="NZ_BHZF01000001.1"/>
</dbReference>
<dbReference type="Proteomes" id="UP000253517">
    <property type="component" value="Unassembled WGS sequence"/>
</dbReference>
<dbReference type="Pfam" id="PF13310">
    <property type="entry name" value="Virulence_RhuM"/>
    <property type="match status" value="1"/>
</dbReference>
<protein>
    <submittedName>
        <fullName evidence="1">Virulence RhuM family protein</fullName>
    </submittedName>
</protein>